<sequence>MALHKVSGVLQISNARVGIVSLLLTSSLRPSGPPGASASPQNIYGYLGCYVHTGSPSVTSGRALPAYQTSYPTLANSKCSAACLGQGTIYFGTLNVGSTTVECWCGNQIAYVTVVSGILGGSSVTGNAGDNNCYPCIGGALSGGVSGACGNSSASTMAIYARGF</sequence>
<comment type="caution">
    <text evidence="2">The sequence shown here is derived from an EMBL/GenBank/DDBJ whole genome shotgun (WGS) entry which is preliminary data.</text>
</comment>
<dbReference type="EMBL" id="JAAQHG020000031">
    <property type="protein sequence ID" value="KAL1583775.1"/>
    <property type="molecule type" value="Genomic_DNA"/>
</dbReference>
<gene>
    <name evidence="2" type="ORF">WHR41_07128</name>
</gene>
<proteinExistence type="predicted"/>
<name>A0AB34KJR9_9PEZI</name>
<dbReference type="Proteomes" id="UP000803884">
    <property type="component" value="Unassembled WGS sequence"/>
</dbReference>
<evidence type="ECO:0000313" key="2">
    <source>
        <dbReference type="EMBL" id="KAL1583775.1"/>
    </source>
</evidence>
<keyword evidence="3" id="KW-1185">Reference proteome</keyword>
<protein>
    <recommendedName>
        <fullName evidence="1">WSC domain-containing protein</fullName>
    </recommendedName>
</protein>
<dbReference type="PROSITE" id="PS51212">
    <property type="entry name" value="WSC"/>
    <property type="match status" value="1"/>
</dbReference>
<evidence type="ECO:0000313" key="3">
    <source>
        <dbReference type="Proteomes" id="UP000803884"/>
    </source>
</evidence>
<accession>A0AB34KJR9</accession>
<dbReference type="GeneID" id="96008571"/>
<dbReference type="RefSeq" id="XP_069226881.1">
    <property type="nucleotide sequence ID" value="XM_069375733.1"/>
</dbReference>
<feature type="domain" description="WSC" evidence="1">
    <location>
        <begin position="43"/>
        <end position="163"/>
    </location>
</feature>
<organism evidence="2 3">
    <name type="scientific">Cladosporium halotolerans</name>
    <dbReference type="NCBI Taxonomy" id="1052096"/>
    <lineage>
        <taxon>Eukaryota</taxon>
        <taxon>Fungi</taxon>
        <taxon>Dikarya</taxon>
        <taxon>Ascomycota</taxon>
        <taxon>Pezizomycotina</taxon>
        <taxon>Dothideomycetes</taxon>
        <taxon>Dothideomycetidae</taxon>
        <taxon>Cladosporiales</taxon>
        <taxon>Cladosporiaceae</taxon>
        <taxon>Cladosporium</taxon>
    </lineage>
</organism>
<evidence type="ECO:0000259" key="1">
    <source>
        <dbReference type="PROSITE" id="PS51212"/>
    </source>
</evidence>
<dbReference type="Pfam" id="PF01822">
    <property type="entry name" value="WSC"/>
    <property type="match status" value="1"/>
</dbReference>
<dbReference type="AlphaFoldDB" id="A0AB34KJR9"/>
<dbReference type="InterPro" id="IPR002889">
    <property type="entry name" value="WSC_carb-bd"/>
</dbReference>
<reference evidence="2 3" key="1">
    <citation type="journal article" date="2020" name="Microbiol. Resour. Announc.">
        <title>Draft Genome Sequence of a Cladosporium Species Isolated from the Mesophotic Ascidian Didemnum maculosum.</title>
        <authorList>
            <person name="Gioti A."/>
            <person name="Siaperas R."/>
            <person name="Nikolaivits E."/>
            <person name="Le Goff G."/>
            <person name="Ouazzani J."/>
            <person name="Kotoulas G."/>
            <person name="Topakas E."/>
        </authorList>
    </citation>
    <scope>NUCLEOTIDE SEQUENCE [LARGE SCALE GENOMIC DNA]</scope>
    <source>
        <strain evidence="2 3">TM138-S3</strain>
    </source>
</reference>